<evidence type="ECO:0000313" key="3">
    <source>
        <dbReference type="Proteomes" id="UP000271241"/>
    </source>
</evidence>
<evidence type="ECO:0000256" key="1">
    <source>
        <dbReference type="SAM" id="MobiDB-lite"/>
    </source>
</evidence>
<protein>
    <submittedName>
        <fullName evidence="2">Uncharacterized protein</fullName>
    </submittedName>
</protein>
<organism evidence="2 3">
    <name type="scientific">Thamnocephalis sphaerospora</name>
    <dbReference type="NCBI Taxonomy" id="78915"/>
    <lineage>
        <taxon>Eukaryota</taxon>
        <taxon>Fungi</taxon>
        <taxon>Fungi incertae sedis</taxon>
        <taxon>Zoopagomycota</taxon>
        <taxon>Zoopagomycotina</taxon>
        <taxon>Zoopagomycetes</taxon>
        <taxon>Zoopagales</taxon>
        <taxon>Sigmoideomycetaceae</taxon>
        <taxon>Thamnocephalis</taxon>
    </lineage>
</organism>
<name>A0A4P9XXR8_9FUNG</name>
<gene>
    <name evidence="2" type="ORF">THASP1DRAFT_22048</name>
</gene>
<sequence>MLRPEMERDLGGVWLAGHEPQCKASARRLGRTASQPGDRRSAVKVDGPIMPRKCPQAQRTQHDACVQVRQRPEETTSVYAGTSTHATVIDVTAAREAASCATLAKNRGGGAREPVDNGAHMGIPVPGLHGGGAPTPTQHTVATGEQLAVHNGDRRVGAENAVVACVIAGKEEERERVQQESRKSNALETKSVRHPDNDGDRCDASLMRAGGRPALAVCILKRATMIIAATTSAWARTEDRSDWAILAGSMLDGRWLSALVRQGKLSAAYRLPSAVCHLPPPHGSLILLLAPVPSSLYCVKTG</sequence>
<dbReference type="Proteomes" id="UP000271241">
    <property type="component" value="Unassembled WGS sequence"/>
</dbReference>
<feature type="region of interest" description="Disordered" evidence="1">
    <location>
        <begin position="25"/>
        <end position="62"/>
    </location>
</feature>
<dbReference type="AlphaFoldDB" id="A0A4P9XXR8"/>
<keyword evidence="3" id="KW-1185">Reference proteome</keyword>
<dbReference type="EMBL" id="KZ992464">
    <property type="protein sequence ID" value="RKP10210.1"/>
    <property type="molecule type" value="Genomic_DNA"/>
</dbReference>
<evidence type="ECO:0000313" key="2">
    <source>
        <dbReference type="EMBL" id="RKP10210.1"/>
    </source>
</evidence>
<feature type="region of interest" description="Disordered" evidence="1">
    <location>
        <begin position="176"/>
        <end position="200"/>
    </location>
</feature>
<reference evidence="3" key="1">
    <citation type="journal article" date="2018" name="Nat. Microbiol.">
        <title>Leveraging single-cell genomics to expand the fungal tree of life.</title>
        <authorList>
            <person name="Ahrendt S.R."/>
            <person name="Quandt C.A."/>
            <person name="Ciobanu D."/>
            <person name="Clum A."/>
            <person name="Salamov A."/>
            <person name="Andreopoulos B."/>
            <person name="Cheng J.F."/>
            <person name="Woyke T."/>
            <person name="Pelin A."/>
            <person name="Henrissat B."/>
            <person name="Reynolds N.K."/>
            <person name="Benny G.L."/>
            <person name="Smith M.E."/>
            <person name="James T.Y."/>
            <person name="Grigoriev I.V."/>
        </authorList>
    </citation>
    <scope>NUCLEOTIDE SEQUENCE [LARGE SCALE GENOMIC DNA]</scope>
    <source>
        <strain evidence="3">RSA 1356</strain>
    </source>
</reference>
<accession>A0A4P9XXR8</accession>
<proteinExistence type="predicted"/>